<dbReference type="Proteomes" id="UP001381693">
    <property type="component" value="Unassembled WGS sequence"/>
</dbReference>
<dbReference type="AlphaFoldDB" id="A0AAN8XQ75"/>
<feature type="region of interest" description="Disordered" evidence="1">
    <location>
        <begin position="122"/>
        <end position="141"/>
    </location>
</feature>
<reference evidence="2 3" key="1">
    <citation type="submission" date="2023-11" db="EMBL/GenBank/DDBJ databases">
        <title>Halocaridina rubra genome assembly.</title>
        <authorList>
            <person name="Smith C."/>
        </authorList>
    </citation>
    <scope>NUCLEOTIDE SEQUENCE [LARGE SCALE GENOMIC DNA]</scope>
    <source>
        <strain evidence="2">EP-1</strain>
        <tissue evidence="2">Whole</tissue>
    </source>
</reference>
<evidence type="ECO:0000313" key="2">
    <source>
        <dbReference type="EMBL" id="KAK7085743.1"/>
    </source>
</evidence>
<name>A0AAN8XQ75_HALRR</name>
<accession>A0AAN8XQ75</accession>
<comment type="caution">
    <text evidence="2">The sequence shown here is derived from an EMBL/GenBank/DDBJ whole genome shotgun (WGS) entry which is preliminary data.</text>
</comment>
<feature type="region of interest" description="Disordered" evidence="1">
    <location>
        <begin position="1"/>
        <end position="115"/>
    </location>
</feature>
<protein>
    <submittedName>
        <fullName evidence="2">Uncharacterized protein</fullName>
    </submittedName>
</protein>
<sequence length="141" mass="14893">MQAQPPPSTAQPSSNEVQSQPQQSAQPEPPAPASALGAGSDYGENGGPPTPVVFAGGEAPLYSTAPPATEPPHHPALYSPPASLSQESLYSSAASLAQPPPPPHPQVYPHYYPLPEYPALRPPEYRAYQPYPRPDDPTRPV</sequence>
<organism evidence="2 3">
    <name type="scientific">Halocaridina rubra</name>
    <name type="common">Hawaiian red shrimp</name>
    <dbReference type="NCBI Taxonomy" id="373956"/>
    <lineage>
        <taxon>Eukaryota</taxon>
        <taxon>Metazoa</taxon>
        <taxon>Ecdysozoa</taxon>
        <taxon>Arthropoda</taxon>
        <taxon>Crustacea</taxon>
        <taxon>Multicrustacea</taxon>
        <taxon>Malacostraca</taxon>
        <taxon>Eumalacostraca</taxon>
        <taxon>Eucarida</taxon>
        <taxon>Decapoda</taxon>
        <taxon>Pleocyemata</taxon>
        <taxon>Caridea</taxon>
        <taxon>Atyoidea</taxon>
        <taxon>Atyidae</taxon>
        <taxon>Halocaridina</taxon>
    </lineage>
</organism>
<proteinExistence type="predicted"/>
<keyword evidence="3" id="KW-1185">Reference proteome</keyword>
<dbReference type="EMBL" id="JAXCGZ010000613">
    <property type="protein sequence ID" value="KAK7085743.1"/>
    <property type="molecule type" value="Genomic_DNA"/>
</dbReference>
<gene>
    <name evidence="2" type="ORF">SK128_020477</name>
</gene>
<evidence type="ECO:0000313" key="3">
    <source>
        <dbReference type="Proteomes" id="UP001381693"/>
    </source>
</evidence>
<feature type="compositionally biased region" description="Low complexity" evidence="1">
    <location>
        <begin position="10"/>
        <end position="26"/>
    </location>
</feature>
<evidence type="ECO:0000256" key="1">
    <source>
        <dbReference type="SAM" id="MobiDB-lite"/>
    </source>
</evidence>
<feature type="non-terminal residue" evidence="2">
    <location>
        <position position="141"/>
    </location>
</feature>
<feature type="compositionally biased region" description="Low complexity" evidence="1">
    <location>
        <begin position="81"/>
        <end position="97"/>
    </location>
</feature>